<proteinExistence type="predicted"/>
<dbReference type="Proteomes" id="UP000664835">
    <property type="component" value="Unassembled WGS sequence"/>
</dbReference>
<organism evidence="1 2">
    <name type="scientific">Thiomicrorhabdus marina</name>
    <dbReference type="NCBI Taxonomy" id="2818442"/>
    <lineage>
        <taxon>Bacteria</taxon>
        <taxon>Pseudomonadati</taxon>
        <taxon>Pseudomonadota</taxon>
        <taxon>Gammaproteobacteria</taxon>
        <taxon>Thiotrichales</taxon>
        <taxon>Piscirickettsiaceae</taxon>
        <taxon>Thiomicrorhabdus</taxon>
    </lineage>
</organism>
<evidence type="ECO:0000313" key="2">
    <source>
        <dbReference type="Proteomes" id="UP000664835"/>
    </source>
</evidence>
<evidence type="ECO:0000313" key="1">
    <source>
        <dbReference type="EMBL" id="MBO1928303.1"/>
    </source>
</evidence>
<gene>
    <name evidence="1" type="ORF">J3998_12035</name>
</gene>
<protein>
    <submittedName>
        <fullName evidence="1">Uncharacterized protein</fullName>
    </submittedName>
</protein>
<comment type="caution">
    <text evidence="1">The sequence shown here is derived from an EMBL/GenBank/DDBJ whole genome shotgun (WGS) entry which is preliminary data.</text>
</comment>
<accession>A0ABS3Q7H5</accession>
<reference evidence="1 2" key="1">
    <citation type="submission" date="2021-03" db="EMBL/GenBank/DDBJ databases">
        <title>Thiomicrorhabdus sp.nov.,novel sulfur-oxidizing bacteria isolated from coastal sediment.</title>
        <authorList>
            <person name="Liu X."/>
        </authorList>
    </citation>
    <scope>NUCLEOTIDE SEQUENCE [LARGE SCALE GENOMIC DNA]</scope>
    <source>
        <strain evidence="1 2">6S2-11</strain>
    </source>
</reference>
<dbReference type="RefSeq" id="WP_208150918.1">
    <property type="nucleotide sequence ID" value="NZ_JAGETV010000035.1"/>
</dbReference>
<name>A0ABS3Q7H5_9GAMM</name>
<keyword evidence="2" id="KW-1185">Reference proteome</keyword>
<sequence>MSFSAPIPEYASLAYLFNRWGIEPDEDYLFQLSEIDGLDFYYKHFNDGEFELYSADFNEPPLIKYELEQLQGTTPIDLARIGFTELVIERDYQYFKTDVGFAWGRVEITPFFNDGEKVYAFYENQEDEALLDLKYPYANYNEVFLSRDSVIKLESSKSLIKQPSTKIYITDLLQRWFTNEQLNRKEGTGSAFDLLEDYVNRLGLKLYIHNDELEPYWAFKDDPFQKQKPFFPSGEYLIKHTYGRFYGGDHFHIDVTTVCYSKDDSQEEILVLGNKGKYSKSIYAYADDIKEFEREHGIIQSSAATVADLQASPLTIEEQPKESNIDGHNDEKKNVVSKRQKHLLPLFFEMKKNEVTTKSKSDYAKAINSKLPFDMQVKDERTIRNDLNKLLEKDWHRSPNPRKIQQI</sequence>
<dbReference type="EMBL" id="JAGETV010000035">
    <property type="protein sequence ID" value="MBO1928303.1"/>
    <property type="molecule type" value="Genomic_DNA"/>
</dbReference>